<dbReference type="GO" id="GO:0030267">
    <property type="term" value="F:glyoxylate reductase (NADPH) activity"/>
    <property type="evidence" value="ECO:0007669"/>
    <property type="project" value="TreeGrafter"/>
</dbReference>
<dbReference type="GeneID" id="89929413"/>
<keyword evidence="8" id="KW-1185">Reference proteome</keyword>
<accession>A0AAV9P5L1</accession>
<evidence type="ECO:0000259" key="5">
    <source>
        <dbReference type="Pfam" id="PF00389"/>
    </source>
</evidence>
<dbReference type="PROSITE" id="PS00670">
    <property type="entry name" value="D_2_HYDROXYACID_DH_2"/>
    <property type="match status" value="1"/>
</dbReference>
<evidence type="ECO:0000259" key="6">
    <source>
        <dbReference type="Pfam" id="PF02826"/>
    </source>
</evidence>
<dbReference type="RefSeq" id="XP_064656418.1">
    <property type="nucleotide sequence ID" value="XM_064805313.1"/>
</dbReference>
<evidence type="ECO:0000256" key="1">
    <source>
        <dbReference type="ARBA" id="ARBA00005854"/>
    </source>
</evidence>
<dbReference type="InterPro" id="IPR029753">
    <property type="entry name" value="D-isomer_DH_CS"/>
</dbReference>
<reference evidence="7 8" key="1">
    <citation type="submission" date="2023-08" db="EMBL/GenBank/DDBJ databases">
        <title>Black Yeasts Isolated from many extreme environments.</title>
        <authorList>
            <person name="Coleine C."/>
            <person name="Stajich J.E."/>
            <person name="Selbmann L."/>
        </authorList>
    </citation>
    <scope>NUCLEOTIDE SEQUENCE [LARGE SCALE GENOMIC DNA]</scope>
    <source>
        <strain evidence="7 8">CCFEE 5935</strain>
    </source>
</reference>
<evidence type="ECO:0000313" key="7">
    <source>
        <dbReference type="EMBL" id="KAK5166536.1"/>
    </source>
</evidence>
<dbReference type="Gene3D" id="3.40.50.720">
    <property type="entry name" value="NAD(P)-binding Rossmann-like Domain"/>
    <property type="match status" value="2"/>
</dbReference>
<gene>
    <name evidence="7" type="ORF">LTR77_008079</name>
</gene>
<dbReference type="AlphaFoldDB" id="A0AAV9P5L1"/>
<dbReference type="PANTHER" id="PTHR10996">
    <property type="entry name" value="2-HYDROXYACID DEHYDROGENASE-RELATED"/>
    <property type="match status" value="1"/>
</dbReference>
<dbReference type="FunFam" id="3.40.50.720:FF:000203">
    <property type="entry name" value="D-3-phosphoglycerate dehydrogenase (SerA)"/>
    <property type="match status" value="1"/>
</dbReference>
<sequence>MGTIPYEPYDEALLGPLTPHVQLIASASAGYNEFDVPWMTSSGIWFTNTLHSVSGPTADMAIFLILAVVRNTSVAERQAREGKWKEGLTPTPDPKGKVLGVVGMGAIGKLVTGKAGVFGMGVVYFQRRRLSEEEERGLGVRWCGSLEELLRCSDIVSLHTPLNDETKGMISHSEFEMMKDGSFLVNTARGAIVDEHAMIAALESGKLKRAGLDVFVDEPGINRFFMESDKVVLQPHMGGLTEEAFAASERECLENVRALFEKGVPNSPVNRPER</sequence>
<dbReference type="PANTHER" id="PTHR10996:SF269">
    <property type="entry name" value="HYPOTHETICAL D-ISOMER SPECIFIC 2-HYDROXYACID DEHYDROGENASE (EUROFUNG)"/>
    <property type="match status" value="1"/>
</dbReference>
<dbReference type="GO" id="GO:0005829">
    <property type="term" value="C:cytosol"/>
    <property type="evidence" value="ECO:0007669"/>
    <property type="project" value="TreeGrafter"/>
</dbReference>
<dbReference type="EMBL" id="JAVRRT010000013">
    <property type="protein sequence ID" value="KAK5166536.1"/>
    <property type="molecule type" value="Genomic_DNA"/>
</dbReference>
<dbReference type="SUPFAM" id="SSF52283">
    <property type="entry name" value="Formate/glycerate dehydrogenase catalytic domain-like"/>
    <property type="match status" value="1"/>
</dbReference>
<proteinExistence type="inferred from homology"/>
<feature type="domain" description="D-isomer specific 2-hydroxyacid dehydrogenase NAD-binding" evidence="6">
    <location>
        <begin position="63"/>
        <end position="238"/>
    </location>
</feature>
<dbReference type="InterPro" id="IPR006140">
    <property type="entry name" value="D-isomer_DH_NAD-bd"/>
</dbReference>
<dbReference type="Pfam" id="PF00389">
    <property type="entry name" value="2-Hacid_dh"/>
    <property type="match status" value="1"/>
</dbReference>
<dbReference type="GO" id="GO:0051287">
    <property type="term" value="F:NAD binding"/>
    <property type="evidence" value="ECO:0007669"/>
    <property type="project" value="InterPro"/>
</dbReference>
<evidence type="ECO:0000256" key="3">
    <source>
        <dbReference type="ARBA" id="ARBA00023027"/>
    </source>
</evidence>
<comment type="caution">
    <text evidence="7">The sequence shown here is derived from an EMBL/GenBank/DDBJ whole genome shotgun (WGS) entry which is preliminary data.</text>
</comment>
<evidence type="ECO:0000313" key="8">
    <source>
        <dbReference type="Proteomes" id="UP001337655"/>
    </source>
</evidence>
<dbReference type="GO" id="GO:0016618">
    <property type="term" value="F:hydroxypyruvate reductase [NAD(P)H] activity"/>
    <property type="evidence" value="ECO:0007669"/>
    <property type="project" value="TreeGrafter"/>
</dbReference>
<keyword evidence="3" id="KW-0520">NAD</keyword>
<dbReference type="PROSITE" id="PS00671">
    <property type="entry name" value="D_2_HYDROXYACID_DH_3"/>
    <property type="match status" value="1"/>
</dbReference>
<dbReference type="InterPro" id="IPR050223">
    <property type="entry name" value="D-isomer_2-hydroxyacid_DH"/>
</dbReference>
<evidence type="ECO:0000256" key="4">
    <source>
        <dbReference type="RuleBase" id="RU003719"/>
    </source>
</evidence>
<keyword evidence="2 4" id="KW-0560">Oxidoreductase</keyword>
<comment type="similarity">
    <text evidence="1 4">Belongs to the D-isomer specific 2-hydroxyacid dehydrogenase family.</text>
</comment>
<dbReference type="SUPFAM" id="SSF51735">
    <property type="entry name" value="NAD(P)-binding Rossmann-fold domains"/>
    <property type="match status" value="1"/>
</dbReference>
<organism evidence="7 8">
    <name type="scientific">Saxophila tyrrhenica</name>
    <dbReference type="NCBI Taxonomy" id="1690608"/>
    <lineage>
        <taxon>Eukaryota</taxon>
        <taxon>Fungi</taxon>
        <taxon>Dikarya</taxon>
        <taxon>Ascomycota</taxon>
        <taxon>Pezizomycotina</taxon>
        <taxon>Dothideomycetes</taxon>
        <taxon>Dothideomycetidae</taxon>
        <taxon>Mycosphaerellales</taxon>
        <taxon>Extremaceae</taxon>
        <taxon>Saxophila</taxon>
    </lineage>
</organism>
<dbReference type="InterPro" id="IPR036291">
    <property type="entry name" value="NAD(P)-bd_dom_sf"/>
</dbReference>
<dbReference type="Proteomes" id="UP001337655">
    <property type="component" value="Unassembled WGS sequence"/>
</dbReference>
<evidence type="ECO:0000256" key="2">
    <source>
        <dbReference type="ARBA" id="ARBA00023002"/>
    </source>
</evidence>
<dbReference type="Pfam" id="PF02826">
    <property type="entry name" value="2-Hacid_dh_C"/>
    <property type="match status" value="1"/>
</dbReference>
<dbReference type="InterPro" id="IPR006139">
    <property type="entry name" value="D-isomer_2_OHA_DH_cat_dom"/>
</dbReference>
<feature type="domain" description="D-isomer specific 2-hydroxyacid dehydrogenase catalytic" evidence="5">
    <location>
        <begin position="6"/>
        <end position="270"/>
    </location>
</feature>
<protein>
    <submittedName>
        <fullName evidence="7">Uncharacterized protein</fullName>
    </submittedName>
</protein>
<dbReference type="CDD" id="cd12168">
    <property type="entry name" value="Mand_dh_like"/>
    <property type="match status" value="1"/>
</dbReference>
<name>A0AAV9P5L1_9PEZI</name>